<evidence type="ECO:0000256" key="1">
    <source>
        <dbReference type="SAM" id="Phobius"/>
    </source>
</evidence>
<protein>
    <submittedName>
        <fullName evidence="3">Sigma factor regulatory protein, FecR/PupR family</fullName>
    </submittedName>
</protein>
<name>M3GTY8_9LEPT</name>
<dbReference type="EMBL" id="AHOR02000067">
    <property type="protein sequence ID" value="EMF79985.1"/>
    <property type="molecule type" value="Genomic_DNA"/>
</dbReference>
<sequence length="220" mass="23841">MVFFELEYNYENFSIENRIGVFMIRLLIAIAILFFFIVCKPKVLESSDAVVTFLKGKASIVETGKELFPLANVTEKQSVKTDSDAVLDLTSKLGSFRLLGGSTATLAALNADSASFQVSEGNVLIKASKLTKGQSLLVDTPTVVAAVRGTQFWGRVNGKDETGTFAVREGAVEIIRKSDNAKVLIEAGQAVDLKPGDKDLKTRAAAKEELAAMEQIDQMK</sequence>
<evidence type="ECO:0000313" key="4">
    <source>
        <dbReference type="Proteomes" id="UP000011770"/>
    </source>
</evidence>
<keyword evidence="1" id="KW-1133">Transmembrane helix</keyword>
<evidence type="ECO:0000259" key="2">
    <source>
        <dbReference type="Pfam" id="PF04773"/>
    </source>
</evidence>
<feature type="transmembrane region" description="Helical" evidence="1">
    <location>
        <begin position="20"/>
        <end position="39"/>
    </location>
</feature>
<dbReference type="PANTHER" id="PTHR38731">
    <property type="entry name" value="LIPL45-RELATED LIPOPROTEIN-RELATED"/>
    <property type="match status" value="1"/>
</dbReference>
<dbReference type="PANTHER" id="PTHR38731:SF1">
    <property type="entry name" value="FECR PROTEIN DOMAIN-CONTAINING PROTEIN"/>
    <property type="match status" value="1"/>
</dbReference>
<dbReference type="Proteomes" id="UP000011770">
    <property type="component" value="Unassembled WGS sequence"/>
</dbReference>
<organism evidence="3 4">
    <name type="scientific">Leptospira weilii serovar Topaz str. LT2116</name>
    <dbReference type="NCBI Taxonomy" id="1088540"/>
    <lineage>
        <taxon>Bacteria</taxon>
        <taxon>Pseudomonadati</taxon>
        <taxon>Spirochaetota</taxon>
        <taxon>Spirochaetia</taxon>
        <taxon>Leptospirales</taxon>
        <taxon>Leptospiraceae</taxon>
        <taxon>Leptospira</taxon>
    </lineage>
</organism>
<gene>
    <name evidence="3" type="ORF">LEP1GSC188_1113</name>
</gene>
<proteinExistence type="predicted"/>
<feature type="domain" description="FecR protein" evidence="2">
    <location>
        <begin position="79"/>
        <end position="173"/>
    </location>
</feature>
<dbReference type="Pfam" id="PF04773">
    <property type="entry name" value="FecR"/>
    <property type="match status" value="1"/>
</dbReference>
<comment type="caution">
    <text evidence="3">The sequence shown here is derived from an EMBL/GenBank/DDBJ whole genome shotgun (WGS) entry which is preliminary data.</text>
</comment>
<keyword evidence="1" id="KW-0812">Transmembrane</keyword>
<keyword evidence="1" id="KW-0472">Membrane</keyword>
<reference evidence="3 4" key="1">
    <citation type="submission" date="2013-01" db="EMBL/GenBank/DDBJ databases">
        <authorList>
            <person name="Harkins D.M."/>
            <person name="Durkin A.S."/>
            <person name="Brinkac L.M."/>
            <person name="Haft D.H."/>
            <person name="Selengut J.D."/>
            <person name="Sanka R."/>
            <person name="DePew J."/>
            <person name="Purushe J."/>
            <person name="Tulsiani S.M."/>
            <person name="Graham G.C."/>
            <person name="Burns M.-A."/>
            <person name="Dohnt M.F."/>
            <person name="Smythe L.D."/>
            <person name="McKay D.B."/>
            <person name="Craig S.B."/>
            <person name="Vinetz J.M."/>
            <person name="Sutton G.G."/>
            <person name="Nierman W.C."/>
            <person name="Fouts D.E."/>
        </authorList>
    </citation>
    <scope>NUCLEOTIDE SEQUENCE [LARGE SCALE GENOMIC DNA]</scope>
    <source>
        <strain evidence="3 4">LT2116</strain>
    </source>
</reference>
<evidence type="ECO:0000313" key="3">
    <source>
        <dbReference type="EMBL" id="EMF79985.1"/>
    </source>
</evidence>
<dbReference type="InterPro" id="IPR006860">
    <property type="entry name" value="FecR"/>
</dbReference>
<dbReference type="AlphaFoldDB" id="M3GTY8"/>
<dbReference type="Gene3D" id="2.60.120.1440">
    <property type="match status" value="1"/>
</dbReference>
<accession>M3GTY8</accession>